<reference evidence="5 6" key="1">
    <citation type="submission" date="2020-05" db="EMBL/GenBank/DDBJ databases">
        <title>Genome Sequencing of Type Strains.</title>
        <authorList>
            <person name="Lemaire J.F."/>
            <person name="Inderbitzin P."/>
            <person name="Gregorio O.A."/>
            <person name="Collins S.B."/>
            <person name="Wespe N."/>
            <person name="Knight-Connoni V."/>
        </authorList>
    </citation>
    <scope>NUCLEOTIDE SEQUENCE [LARGE SCALE GENOMIC DNA]</scope>
    <source>
        <strain evidence="5 6">ATCC 25174</strain>
    </source>
</reference>
<dbReference type="GO" id="GO:0005829">
    <property type="term" value="C:cytosol"/>
    <property type="evidence" value="ECO:0007669"/>
    <property type="project" value="TreeGrafter"/>
</dbReference>
<name>A0A7Y6DWE7_9CELL</name>
<evidence type="ECO:0000259" key="4">
    <source>
        <dbReference type="Pfam" id="PF00772"/>
    </source>
</evidence>
<keyword evidence="1" id="KW-0235">DNA replication</keyword>
<comment type="caution">
    <text evidence="5">The sequence shown here is derived from an EMBL/GenBank/DDBJ whole genome shotgun (WGS) entry which is preliminary data.</text>
</comment>
<sequence length="365" mass="39230">MRRDDVVQLAEQATLGALLLEPARLGEVQKWLRAGDFADLWHAQLFTTLLEHHAAHDPIAPQTVARALVDRVGSRQANMPRFADLLHVTPPHPDAIGYARLVLDSGLRHEIAGQGVLLRAAALQSALDGVPQPILSTCNLVDAGLDVAAARWAAGHGLPHDTVVVPLALRPALRNTEARMGADKYLTAHPARDLLTERRHTVELIGALIASPDHVAVVATWLTPARIHDPAWRAIYATLVELADLGQHVDLVTVAWEARKHAQHGPALPGLNELRAAVDDGWHTQVHSAERSVAGDQIRHLADTGADQLLAGAANPGVLVTDLVDTGHLIADALRRTATGLSRPVDTAAPQRQLTAVHTHQQVAR</sequence>
<evidence type="ECO:0000256" key="1">
    <source>
        <dbReference type="ARBA" id="ARBA00022705"/>
    </source>
</evidence>
<feature type="region of interest" description="Disordered" evidence="3">
    <location>
        <begin position="346"/>
        <end position="365"/>
    </location>
</feature>
<dbReference type="Pfam" id="PF00772">
    <property type="entry name" value="DnaB"/>
    <property type="match status" value="2"/>
</dbReference>
<evidence type="ECO:0000313" key="5">
    <source>
        <dbReference type="EMBL" id="NUU15834.1"/>
    </source>
</evidence>
<dbReference type="Gene3D" id="1.10.860.10">
    <property type="entry name" value="DNAb Helicase, Chain A"/>
    <property type="match status" value="2"/>
</dbReference>
<dbReference type="SUPFAM" id="SSF48024">
    <property type="entry name" value="N-terminal domain of DnaB helicase"/>
    <property type="match status" value="2"/>
</dbReference>
<evidence type="ECO:0000256" key="2">
    <source>
        <dbReference type="ARBA" id="ARBA00023125"/>
    </source>
</evidence>
<feature type="domain" description="DNA helicase DnaB-like N-terminal" evidence="4">
    <location>
        <begin position="10"/>
        <end position="103"/>
    </location>
</feature>
<accession>A0A7Y6DWE7</accession>
<dbReference type="AlphaFoldDB" id="A0A7Y6DWE7"/>
<protein>
    <recommendedName>
        <fullName evidence="4">DNA helicase DnaB-like N-terminal domain-containing protein</fullName>
    </recommendedName>
</protein>
<keyword evidence="6" id="KW-1185">Reference proteome</keyword>
<dbReference type="GO" id="GO:0005524">
    <property type="term" value="F:ATP binding"/>
    <property type="evidence" value="ECO:0007669"/>
    <property type="project" value="InterPro"/>
</dbReference>
<organism evidence="5 6">
    <name type="scientific">Cellulomonas humilata</name>
    <dbReference type="NCBI Taxonomy" id="144055"/>
    <lineage>
        <taxon>Bacteria</taxon>
        <taxon>Bacillati</taxon>
        <taxon>Actinomycetota</taxon>
        <taxon>Actinomycetes</taxon>
        <taxon>Micrococcales</taxon>
        <taxon>Cellulomonadaceae</taxon>
        <taxon>Cellulomonas</taxon>
    </lineage>
</organism>
<proteinExistence type="predicted"/>
<dbReference type="InterPro" id="IPR016136">
    <property type="entry name" value="DNA_helicase_N/primase_C"/>
</dbReference>
<dbReference type="PANTHER" id="PTHR30153">
    <property type="entry name" value="REPLICATIVE DNA HELICASE DNAB"/>
    <property type="match status" value="1"/>
</dbReference>
<feature type="compositionally biased region" description="Polar residues" evidence="3">
    <location>
        <begin position="350"/>
        <end position="365"/>
    </location>
</feature>
<evidence type="ECO:0000256" key="3">
    <source>
        <dbReference type="SAM" id="MobiDB-lite"/>
    </source>
</evidence>
<dbReference type="GO" id="GO:0006260">
    <property type="term" value="P:DNA replication"/>
    <property type="evidence" value="ECO:0007669"/>
    <property type="project" value="UniProtKB-KW"/>
</dbReference>
<dbReference type="InterPro" id="IPR036185">
    <property type="entry name" value="DNA_heli_DnaB-like_N_sf"/>
</dbReference>
<keyword evidence="2" id="KW-0238">DNA-binding</keyword>
<dbReference type="EMBL" id="JABMCI010000035">
    <property type="protein sequence ID" value="NUU15834.1"/>
    <property type="molecule type" value="Genomic_DNA"/>
</dbReference>
<dbReference type="GO" id="GO:0003677">
    <property type="term" value="F:DNA binding"/>
    <property type="evidence" value="ECO:0007669"/>
    <property type="project" value="UniProtKB-KW"/>
</dbReference>
<dbReference type="InterPro" id="IPR007693">
    <property type="entry name" value="DNA_helicase_DnaB-like_N"/>
</dbReference>
<dbReference type="PANTHER" id="PTHR30153:SF2">
    <property type="entry name" value="REPLICATIVE DNA HELICASE"/>
    <property type="match status" value="1"/>
</dbReference>
<gene>
    <name evidence="5" type="ORF">HP550_01035</name>
</gene>
<dbReference type="GO" id="GO:0003678">
    <property type="term" value="F:DNA helicase activity"/>
    <property type="evidence" value="ECO:0007669"/>
    <property type="project" value="InterPro"/>
</dbReference>
<dbReference type="Proteomes" id="UP000565724">
    <property type="component" value="Unassembled WGS sequence"/>
</dbReference>
<evidence type="ECO:0000313" key="6">
    <source>
        <dbReference type="Proteomes" id="UP000565724"/>
    </source>
</evidence>
<dbReference type="RefSeq" id="WP_175345742.1">
    <property type="nucleotide sequence ID" value="NZ_JABMCI010000035.1"/>
</dbReference>
<feature type="domain" description="DNA helicase DnaB-like N-terminal" evidence="4">
    <location>
        <begin position="204"/>
        <end position="262"/>
    </location>
</feature>